<evidence type="ECO:0000256" key="14">
    <source>
        <dbReference type="ARBA" id="ARBA00023128"/>
    </source>
</evidence>
<dbReference type="PROSITE" id="PS51914">
    <property type="entry name" value="MRH"/>
    <property type="match status" value="1"/>
</dbReference>
<keyword evidence="12" id="KW-0072">Autophagy</keyword>
<feature type="domain" description="MRH" evidence="20">
    <location>
        <begin position="24"/>
        <end position="162"/>
    </location>
</feature>
<evidence type="ECO:0000256" key="15">
    <source>
        <dbReference type="ARBA" id="ARBA00023136"/>
    </source>
</evidence>
<dbReference type="Pfam" id="PF09451">
    <property type="entry name" value="ATG27"/>
    <property type="match status" value="1"/>
</dbReference>
<feature type="transmembrane region" description="Helical" evidence="18">
    <location>
        <begin position="188"/>
        <end position="211"/>
    </location>
</feature>
<keyword evidence="14" id="KW-0496">Mitochondrion</keyword>
<sequence>MRIIASILLILAIASNAFGQGSQSDCSYNDVNYGSLSNGSYSQLSAASGSNPAGKYRFFWNICGVASKCSISGASACQLTVGGTAKATSVGSLSLGKWSTTNGLPTLTYTTDSAPCNGDIFRTIDIKLKCDSKVNPTQAAAVVEESKCVYGVTMTGSDLCGGGSNGSGNNNNNGNGSQQPSKGGIGGGWIFIIILLSVTVVYIVGGIIFNAKVKHQHGSDMFPNKEMWVNFGGLIKDGVFFIKSKVTGSQQGYQQV</sequence>
<protein>
    <recommendedName>
        <fullName evidence="6">Autophagy-related protein 27</fullName>
    </recommendedName>
</protein>
<reference evidence="21 22" key="1">
    <citation type="submission" date="2023-11" db="EMBL/GenBank/DDBJ databases">
        <title>Dfirmibasis_genome.</title>
        <authorList>
            <person name="Edelbroek B."/>
            <person name="Kjellin J."/>
            <person name="Jerlstrom-Hultqvist J."/>
            <person name="Soderbom F."/>
        </authorList>
    </citation>
    <scope>NUCLEOTIDE SEQUENCE [LARGE SCALE GENOMIC DNA]</scope>
    <source>
        <strain evidence="21 22">TNS-C-14</strain>
    </source>
</reference>
<dbReference type="InterPro" id="IPR018939">
    <property type="entry name" value="Autophagy-rel_prot_27"/>
</dbReference>
<comment type="subcellular location">
    <subcellularLocation>
        <location evidence="2">Cytoplasmic vesicle membrane</location>
        <topology evidence="2">Single-pass type I membrane protein</topology>
    </subcellularLocation>
    <subcellularLocation>
        <location evidence="3">Golgi apparatus membrane</location>
    </subcellularLocation>
    <subcellularLocation>
        <location evidence="1">Mitochondrion membrane</location>
        <topology evidence="1">Single-pass membrane protein</topology>
    </subcellularLocation>
    <subcellularLocation>
        <location evidence="4">Preautophagosomal structure membrane</location>
        <topology evidence="4">Single-pass type I membrane protein</topology>
    </subcellularLocation>
</comment>
<name>A0AAN7TYK8_9MYCE</name>
<keyword evidence="13" id="KW-0333">Golgi apparatus</keyword>
<evidence type="ECO:0000256" key="5">
    <source>
        <dbReference type="ARBA" id="ARBA00005363"/>
    </source>
</evidence>
<comment type="caution">
    <text evidence="21">The sequence shown here is derived from an EMBL/GenBank/DDBJ whole genome shotgun (WGS) entry which is preliminary data.</text>
</comment>
<dbReference type="InterPro" id="IPR044865">
    <property type="entry name" value="MRH_dom"/>
</dbReference>
<keyword evidence="15 18" id="KW-0472">Membrane</keyword>
<evidence type="ECO:0000256" key="4">
    <source>
        <dbReference type="ARBA" id="ARBA00004472"/>
    </source>
</evidence>
<evidence type="ECO:0000256" key="8">
    <source>
        <dbReference type="ARBA" id="ARBA00022692"/>
    </source>
</evidence>
<evidence type="ECO:0000256" key="6">
    <source>
        <dbReference type="ARBA" id="ARBA00013776"/>
    </source>
</evidence>
<keyword evidence="11 18" id="KW-1133">Transmembrane helix</keyword>
<evidence type="ECO:0000256" key="13">
    <source>
        <dbReference type="ARBA" id="ARBA00023034"/>
    </source>
</evidence>
<evidence type="ECO:0000256" key="16">
    <source>
        <dbReference type="ARBA" id="ARBA00023157"/>
    </source>
</evidence>
<dbReference type="SUPFAM" id="SSF50911">
    <property type="entry name" value="Mannose 6-phosphate receptor domain"/>
    <property type="match status" value="1"/>
</dbReference>
<accession>A0AAN7TYK8</accession>
<evidence type="ECO:0000256" key="10">
    <source>
        <dbReference type="ARBA" id="ARBA00022927"/>
    </source>
</evidence>
<dbReference type="PANTHER" id="PTHR15071:SF37">
    <property type="entry name" value="AUTOPHAGY-RELATED PROTEIN 27"/>
    <property type="match status" value="1"/>
</dbReference>
<dbReference type="GO" id="GO:0006914">
    <property type="term" value="P:autophagy"/>
    <property type="evidence" value="ECO:0007669"/>
    <property type="project" value="UniProtKB-KW"/>
</dbReference>
<evidence type="ECO:0000256" key="18">
    <source>
        <dbReference type="SAM" id="Phobius"/>
    </source>
</evidence>
<keyword evidence="7" id="KW-0813">Transport</keyword>
<keyword evidence="9 19" id="KW-0732">Signal</keyword>
<dbReference type="GO" id="GO:0015031">
    <property type="term" value="P:protein transport"/>
    <property type="evidence" value="ECO:0007669"/>
    <property type="project" value="UniProtKB-KW"/>
</dbReference>
<evidence type="ECO:0000256" key="3">
    <source>
        <dbReference type="ARBA" id="ARBA00004394"/>
    </source>
</evidence>
<dbReference type="Proteomes" id="UP001344447">
    <property type="component" value="Unassembled WGS sequence"/>
</dbReference>
<evidence type="ECO:0000256" key="9">
    <source>
        <dbReference type="ARBA" id="ARBA00022729"/>
    </source>
</evidence>
<evidence type="ECO:0000256" key="7">
    <source>
        <dbReference type="ARBA" id="ARBA00022448"/>
    </source>
</evidence>
<dbReference type="PANTHER" id="PTHR15071">
    <property type="entry name" value="MANNOSE-6-PHOSPHATE RECEPTOR FAMILY MEMBER"/>
    <property type="match status" value="1"/>
</dbReference>
<dbReference type="GO" id="GO:0034045">
    <property type="term" value="C:phagophore assembly site membrane"/>
    <property type="evidence" value="ECO:0007669"/>
    <property type="project" value="UniProtKB-SubCell"/>
</dbReference>
<dbReference type="AlphaFoldDB" id="A0AAN7TYK8"/>
<dbReference type="InterPro" id="IPR009011">
    <property type="entry name" value="Man6P_isomerase_rcpt-bd_dom_sf"/>
</dbReference>
<dbReference type="GO" id="GO:0030659">
    <property type="term" value="C:cytoplasmic vesicle membrane"/>
    <property type="evidence" value="ECO:0007669"/>
    <property type="project" value="UniProtKB-SubCell"/>
</dbReference>
<keyword evidence="16" id="KW-1015">Disulfide bond</keyword>
<proteinExistence type="inferred from homology"/>
<evidence type="ECO:0000256" key="2">
    <source>
        <dbReference type="ARBA" id="ARBA00004358"/>
    </source>
</evidence>
<evidence type="ECO:0000256" key="11">
    <source>
        <dbReference type="ARBA" id="ARBA00022989"/>
    </source>
</evidence>
<evidence type="ECO:0000259" key="20">
    <source>
        <dbReference type="PROSITE" id="PS51914"/>
    </source>
</evidence>
<keyword evidence="22" id="KW-1185">Reference proteome</keyword>
<dbReference type="EMBL" id="JAVFKY010000001">
    <property type="protein sequence ID" value="KAK5582339.1"/>
    <property type="molecule type" value="Genomic_DNA"/>
</dbReference>
<evidence type="ECO:0000313" key="22">
    <source>
        <dbReference type="Proteomes" id="UP001344447"/>
    </source>
</evidence>
<comment type="similarity">
    <text evidence="5">Belongs to the ATG27 family.</text>
</comment>
<dbReference type="Gene3D" id="2.70.130.10">
    <property type="entry name" value="Mannose-6-phosphate receptor binding domain"/>
    <property type="match status" value="1"/>
</dbReference>
<keyword evidence="17" id="KW-0968">Cytoplasmic vesicle</keyword>
<dbReference type="GO" id="GO:0031966">
    <property type="term" value="C:mitochondrial membrane"/>
    <property type="evidence" value="ECO:0007669"/>
    <property type="project" value="UniProtKB-SubCell"/>
</dbReference>
<keyword evidence="10" id="KW-0653">Protein transport</keyword>
<evidence type="ECO:0000256" key="19">
    <source>
        <dbReference type="SAM" id="SignalP"/>
    </source>
</evidence>
<keyword evidence="8 18" id="KW-0812">Transmembrane</keyword>
<organism evidence="21 22">
    <name type="scientific">Dictyostelium firmibasis</name>
    <dbReference type="NCBI Taxonomy" id="79012"/>
    <lineage>
        <taxon>Eukaryota</taxon>
        <taxon>Amoebozoa</taxon>
        <taxon>Evosea</taxon>
        <taxon>Eumycetozoa</taxon>
        <taxon>Dictyostelia</taxon>
        <taxon>Dictyosteliales</taxon>
        <taxon>Dictyosteliaceae</taxon>
        <taxon>Dictyostelium</taxon>
    </lineage>
</organism>
<gene>
    <name evidence="21" type="ORF">RB653_003922</name>
</gene>
<evidence type="ECO:0000256" key="17">
    <source>
        <dbReference type="ARBA" id="ARBA00023329"/>
    </source>
</evidence>
<evidence type="ECO:0000256" key="12">
    <source>
        <dbReference type="ARBA" id="ARBA00023006"/>
    </source>
</evidence>
<dbReference type="GO" id="GO:0000139">
    <property type="term" value="C:Golgi membrane"/>
    <property type="evidence" value="ECO:0007669"/>
    <property type="project" value="UniProtKB-SubCell"/>
</dbReference>
<evidence type="ECO:0000313" key="21">
    <source>
        <dbReference type="EMBL" id="KAK5582339.1"/>
    </source>
</evidence>
<evidence type="ECO:0000256" key="1">
    <source>
        <dbReference type="ARBA" id="ARBA00004304"/>
    </source>
</evidence>
<feature type="signal peptide" evidence="19">
    <location>
        <begin position="1"/>
        <end position="19"/>
    </location>
</feature>
<feature type="chain" id="PRO_5042933325" description="Autophagy-related protein 27" evidence="19">
    <location>
        <begin position="20"/>
        <end position="256"/>
    </location>
</feature>